<dbReference type="OrthoDB" id="9779910at2"/>
<dbReference type="InterPro" id="IPR051910">
    <property type="entry name" value="ComF/GntX_DNA_util-trans"/>
</dbReference>
<sequence>MFEDKPHFIQTQLRFLRSIFSNNLNTCLICKETAPTYQTLSLCNTCASMIPWISKVICPICGRFEVCYDCVRKSNTYYEYSRSAVEYNETMREWLALYKYRGNERLESLFIKMFDYAFQLLLMSTSLKNYPIHCFTYIPLSEQRLQERGFNQAERFARGLSRLHQIPVIELIKRVRHTEKQSVGSWSNRFSNIQGAFVINEKEVKRINKKRVMRIVVIDDVYTTGSTLNEYAKVITAHLPAKVYGVTWAR</sequence>
<dbReference type="Proteomes" id="UP000448943">
    <property type="component" value="Unassembled WGS sequence"/>
</dbReference>
<dbReference type="AlphaFoldDB" id="A0A6N9PYM0"/>
<organism evidence="2 3">
    <name type="scientific">Chengkuizengella marina</name>
    <dbReference type="NCBI Taxonomy" id="2507566"/>
    <lineage>
        <taxon>Bacteria</taxon>
        <taxon>Bacillati</taxon>
        <taxon>Bacillota</taxon>
        <taxon>Bacilli</taxon>
        <taxon>Bacillales</taxon>
        <taxon>Paenibacillaceae</taxon>
        <taxon>Chengkuizengella</taxon>
    </lineage>
</organism>
<reference evidence="2 3" key="1">
    <citation type="submission" date="2019-01" db="EMBL/GenBank/DDBJ databases">
        <title>Chengkuizengella sp. nov., isolated from deep-sea sediment of East Pacific Ocean.</title>
        <authorList>
            <person name="Yang J."/>
            <person name="Lai Q."/>
            <person name="Shao Z."/>
        </authorList>
    </citation>
    <scope>NUCLEOTIDE SEQUENCE [LARGE SCALE GENOMIC DNA]</scope>
    <source>
        <strain evidence="2 3">YPA3-1-1</strain>
    </source>
</reference>
<proteinExistence type="inferred from homology"/>
<comment type="similarity">
    <text evidence="1">Belongs to the ComF/GntX family.</text>
</comment>
<dbReference type="InterPro" id="IPR029057">
    <property type="entry name" value="PRTase-like"/>
</dbReference>
<name>A0A6N9PYM0_9BACL</name>
<evidence type="ECO:0000313" key="2">
    <source>
        <dbReference type="EMBL" id="NBI27725.1"/>
    </source>
</evidence>
<dbReference type="CDD" id="cd06223">
    <property type="entry name" value="PRTases_typeI"/>
    <property type="match status" value="1"/>
</dbReference>
<accession>A0A6N9PYM0</accession>
<protein>
    <submittedName>
        <fullName evidence="2">ComF family protein</fullName>
    </submittedName>
</protein>
<dbReference type="InterPro" id="IPR000836">
    <property type="entry name" value="PRTase_dom"/>
</dbReference>
<dbReference type="PANTHER" id="PTHR47505">
    <property type="entry name" value="DNA UTILIZATION PROTEIN YHGH"/>
    <property type="match status" value="1"/>
</dbReference>
<keyword evidence="3" id="KW-1185">Reference proteome</keyword>
<dbReference type="EMBL" id="SIJB01000005">
    <property type="protein sequence ID" value="NBI27725.1"/>
    <property type="molecule type" value="Genomic_DNA"/>
</dbReference>
<comment type="caution">
    <text evidence="2">The sequence shown here is derived from an EMBL/GenBank/DDBJ whole genome shotgun (WGS) entry which is preliminary data.</text>
</comment>
<dbReference type="PANTHER" id="PTHR47505:SF1">
    <property type="entry name" value="DNA UTILIZATION PROTEIN YHGH"/>
    <property type="match status" value="1"/>
</dbReference>
<dbReference type="SUPFAM" id="SSF53271">
    <property type="entry name" value="PRTase-like"/>
    <property type="match status" value="1"/>
</dbReference>
<dbReference type="RefSeq" id="WP_160643951.1">
    <property type="nucleotide sequence ID" value="NZ_SIJB01000005.1"/>
</dbReference>
<gene>
    <name evidence="2" type="ORF">ERL59_01960</name>
</gene>
<evidence type="ECO:0000256" key="1">
    <source>
        <dbReference type="ARBA" id="ARBA00008007"/>
    </source>
</evidence>
<dbReference type="Gene3D" id="3.40.50.2020">
    <property type="match status" value="1"/>
</dbReference>
<evidence type="ECO:0000313" key="3">
    <source>
        <dbReference type="Proteomes" id="UP000448943"/>
    </source>
</evidence>